<dbReference type="EMBL" id="FRCY01000002">
    <property type="protein sequence ID" value="SHM54621.1"/>
    <property type="molecule type" value="Genomic_DNA"/>
</dbReference>
<dbReference type="AlphaFoldDB" id="A0A1M7JNZ8"/>
<sequence length="260" mass="29861">MAIFIRIYQRSKTKIVSYRFKFYMKVFFTIFIILFTVAQQQVTARQVRVLNENVAFNGKVNTTQRKSLILQNDSNEKATYFLRYLRGNVGSSQNILICLGDVCYDPREDLSSIQFTLDPGEIFTDLYIEFELGITATKGTFDLHFFNTSNIRDAFVIECVYNVIGDNPTENFSHKDVDIGSIYPNPSVRTAQLDYKIKNPNAKVRVVINSFIGNPIYDFNLDPGEGTLLIPVTDLNPGTYFYTLIVDNKNIVTKKLYVKR</sequence>
<accession>A0A1M7JNZ8</accession>
<proteinExistence type="predicted"/>
<protein>
    <submittedName>
        <fullName evidence="1">Por secretion system C-terminal sorting domain-containing protein</fullName>
    </submittedName>
</protein>
<name>A0A1M7JNZ8_9BACT</name>
<gene>
    <name evidence="1" type="ORF">SAMN04488057_10298</name>
</gene>
<organism evidence="1 2">
    <name type="scientific">Cyclobacterium lianum</name>
    <dbReference type="NCBI Taxonomy" id="388280"/>
    <lineage>
        <taxon>Bacteria</taxon>
        <taxon>Pseudomonadati</taxon>
        <taxon>Bacteroidota</taxon>
        <taxon>Cytophagia</taxon>
        <taxon>Cytophagales</taxon>
        <taxon>Cyclobacteriaceae</taxon>
        <taxon>Cyclobacterium</taxon>
    </lineage>
</organism>
<dbReference type="InterPro" id="IPR026444">
    <property type="entry name" value="Secre_tail"/>
</dbReference>
<dbReference type="Proteomes" id="UP000184513">
    <property type="component" value="Unassembled WGS sequence"/>
</dbReference>
<evidence type="ECO:0000313" key="1">
    <source>
        <dbReference type="EMBL" id="SHM54621.1"/>
    </source>
</evidence>
<dbReference type="NCBIfam" id="TIGR04183">
    <property type="entry name" value="Por_Secre_tail"/>
    <property type="match status" value="1"/>
</dbReference>
<keyword evidence="2" id="KW-1185">Reference proteome</keyword>
<dbReference type="STRING" id="388280.SAMN04488057_10298"/>
<evidence type="ECO:0000313" key="2">
    <source>
        <dbReference type="Proteomes" id="UP000184513"/>
    </source>
</evidence>
<reference evidence="1 2" key="1">
    <citation type="submission" date="2016-11" db="EMBL/GenBank/DDBJ databases">
        <authorList>
            <person name="Jaros S."/>
            <person name="Januszkiewicz K."/>
            <person name="Wedrychowicz H."/>
        </authorList>
    </citation>
    <scope>NUCLEOTIDE SEQUENCE [LARGE SCALE GENOMIC DNA]</scope>
    <source>
        <strain evidence="1 2">CGMCC 1.6102</strain>
    </source>
</reference>